<comment type="caution">
    <text evidence="1">The sequence shown here is derived from an EMBL/GenBank/DDBJ whole genome shotgun (WGS) entry which is preliminary data.</text>
</comment>
<accession>A0A834ZFG8</accession>
<name>A0A834ZFG8_TETSI</name>
<sequence>MNTLMQREERDHVVAVPFKSAVEAHDPYFVLKRDVAGHLGLSSCQKVTVAIRMLAYGVAVDVVDNYVRIGKSTSIKSLRRFVRAVVEVFGEEYLRLPNNNDISRLLAQGEAHEFPGMLGVLIACIESGRII</sequence>
<dbReference type="Proteomes" id="UP000655225">
    <property type="component" value="Unassembled WGS sequence"/>
</dbReference>
<protein>
    <submittedName>
        <fullName evidence="1">Uncharacterized protein</fullName>
    </submittedName>
</protein>
<evidence type="ECO:0000313" key="1">
    <source>
        <dbReference type="EMBL" id="KAF8406364.1"/>
    </source>
</evidence>
<dbReference type="AlphaFoldDB" id="A0A834ZFG8"/>
<dbReference type="EMBL" id="JABCRI010000005">
    <property type="protein sequence ID" value="KAF8406364.1"/>
    <property type="molecule type" value="Genomic_DNA"/>
</dbReference>
<proteinExistence type="predicted"/>
<reference evidence="1 2" key="1">
    <citation type="submission" date="2020-04" db="EMBL/GenBank/DDBJ databases">
        <title>Plant Genome Project.</title>
        <authorList>
            <person name="Zhang R.-G."/>
        </authorList>
    </citation>
    <scope>NUCLEOTIDE SEQUENCE [LARGE SCALE GENOMIC DNA]</scope>
    <source>
        <strain evidence="1">YNK0</strain>
        <tissue evidence="1">Leaf</tissue>
    </source>
</reference>
<gene>
    <name evidence="1" type="ORF">HHK36_008451</name>
</gene>
<keyword evidence="2" id="KW-1185">Reference proteome</keyword>
<dbReference type="PANTHER" id="PTHR47150">
    <property type="entry name" value="OS12G0169200 PROTEIN"/>
    <property type="match status" value="1"/>
</dbReference>
<dbReference type="OrthoDB" id="124998at2759"/>
<dbReference type="PANTHER" id="PTHR47150:SF7">
    <property type="entry name" value="NUCLEASE"/>
    <property type="match status" value="1"/>
</dbReference>
<dbReference type="OMA" id="VEAQNDY"/>
<evidence type="ECO:0000313" key="2">
    <source>
        <dbReference type="Proteomes" id="UP000655225"/>
    </source>
</evidence>
<organism evidence="1 2">
    <name type="scientific">Tetracentron sinense</name>
    <name type="common">Spur-leaf</name>
    <dbReference type="NCBI Taxonomy" id="13715"/>
    <lineage>
        <taxon>Eukaryota</taxon>
        <taxon>Viridiplantae</taxon>
        <taxon>Streptophyta</taxon>
        <taxon>Embryophyta</taxon>
        <taxon>Tracheophyta</taxon>
        <taxon>Spermatophyta</taxon>
        <taxon>Magnoliopsida</taxon>
        <taxon>Trochodendrales</taxon>
        <taxon>Trochodendraceae</taxon>
        <taxon>Tetracentron</taxon>
    </lineage>
</organism>